<dbReference type="AlphaFoldDB" id="X1TD96"/>
<feature type="compositionally biased region" description="Basic and acidic residues" evidence="1">
    <location>
        <begin position="117"/>
        <end position="128"/>
    </location>
</feature>
<evidence type="ECO:0000313" key="2">
    <source>
        <dbReference type="EMBL" id="GAJ03303.1"/>
    </source>
</evidence>
<comment type="caution">
    <text evidence="2">The sequence shown here is derived from an EMBL/GenBank/DDBJ whole genome shotgun (WGS) entry which is preliminary data.</text>
</comment>
<proteinExistence type="predicted"/>
<evidence type="ECO:0008006" key="3">
    <source>
        <dbReference type="Google" id="ProtNLM"/>
    </source>
</evidence>
<evidence type="ECO:0000256" key="1">
    <source>
        <dbReference type="SAM" id="MobiDB-lite"/>
    </source>
</evidence>
<feature type="non-terminal residue" evidence="2">
    <location>
        <position position="1"/>
    </location>
</feature>
<reference evidence="2" key="1">
    <citation type="journal article" date="2014" name="Front. Microbiol.">
        <title>High frequency of phylogenetically diverse reductive dehalogenase-homologous genes in deep subseafloor sedimentary metagenomes.</title>
        <authorList>
            <person name="Kawai M."/>
            <person name="Futagami T."/>
            <person name="Toyoda A."/>
            <person name="Takaki Y."/>
            <person name="Nishi S."/>
            <person name="Hori S."/>
            <person name="Arai W."/>
            <person name="Tsubouchi T."/>
            <person name="Morono Y."/>
            <person name="Uchiyama I."/>
            <person name="Ito T."/>
            <person name="Fujiyama A."/>
            <person name="Inagaki F."/>
            <person name="Takami H."/>
        </authorList>
    </citation>
    <scope>NUCLEOTIDE SEQUENCE</scope>
    <source>
        <strain evidence="2">Expedition CK06-06</strain>
    </source>
</reference>
<gene>
    <name evidence="2" type="ORF">S12H4_51777</name>
</gene>
<protein>
    <recommendedName>
        <fullName evidence="3">SHOCT domain-containing protein</fullName>
    </recommendedName>
</protein>
<organism evidence="2">
    <name type="scientific">marine sediment metagenome</name>
    <dbReference type="NCBI Taxonomy" id="412755"/>
    <lineage>
        <taxon>unclassified sequences</taxon>
        <taxon>metagenomes</taxon>
        <taxon>ecological metagenomes</taxon>
    </lineage>
</organism>
<feature type="region of interest" description="Disordered" evidence="1">
    <location>
        <begin position="109"/>
        <end position="128"/>
    </location>
</feature>
<name>X1TD96_9ZZZZ</name>
<sequence>QGERGARGERERGERRFTREDYARAEEKMRKMVEEGKAKPEDVERRLIEMRRMIAAQGERGARGERERGERRFTREDYARAEADLKKLVAEGKISEEDAKARLGGMRRMIAGQGQRQRGDDKPSEYEGFERRIKAAVRQGKMTREEAAEKLEAYKKRIGR</sequence>
<dbReference type="EMBL" id="BARW01032766">
    <property type="protein sequence ID" value="GAJ03303.1"/>
    <property type="molecule type" value="Genomic_DNA"/>
</dbReference>
<accession>X1TD96</accession>